<dbReference type="GO" id="GO:0016747">
    <property type="term" value="F:acyltransferase activity, transferring groups other than amino-acyl groups"/>
    <property type="evidence" value="ECO:0007669"/>
    <property type="project" value="InterPro"/>
</dbReference>
<proteinExistence type="predicted"/>
<dbReference type="PANTHER" id="PTHR42791">
    <property type="entry name" value="GNAT FAMILY ACETYLTRANSFERASE"/>
    <property type="match status" value="1"/>
</dbReference>
<dbReference type="SUPFAM" id="SSF55729">
    <property type="entry name" value="Acyl-CoA N-acyltransferases (Nat)"/>
    <property type="match status" value="1"/>
</dbReference>
<gene>
    <name evidence="2" type="ORF">K505DRAFT_342849</name>
</gene>
<evidence type="ECO:0000259" key="1">
    <source>
        <dbReference type="Pfam" id="PF00583"/>
    </source>
</evidence>
<dbReference type="InterPro" id="IPR016181">
    <property type="entry name" value="Acyl_CoA_acyltransferase"/>
</dbReference>
<evidence type="ECO:0000313" key="2">
    <source>
        <dbReference type="EMBL" id="KAF2787556.1"/>
    </source>
</evidence>
<dbReference type="EMBL" id="MU002305">
    <property type="protein sequence ID" value="KAF2787556.1"/>
    <property type="molecule type" value="Genomic_DNA"/>
</dbReference>
<sequence>MSLVLAHASAADAARIAEIHMAAFGRNGMLLAQFPTPSVRRGLQEAIEAKALADILDPRITVLVVQEVEIEQQSPKNNGRIIGFAKWIHPVATGENYAETPWVWPEGTTWDVLDAWTRTVEEAEKNVLGKSPCYRLTFMSTDPLHQKRGAATMMVQWGLEHCKREGVPAYLESTMEAAPLYSKNGFTVAATMSLSMKGEGDNTDKVYQEVACIFRPWLKIEI</sequence>
<reference evidence="2" key="1">
    <citation type="journal article" date="2020" name="Stud. Mycol.">
        <title>101 Dothideomycetes genomes: a test case for predicting lifestyles and emergence of pathogens.</title>
        <authorList>
            <person name="Haridas S."/>
            <person name="Albert R."/>
            <person name="Binder M."/>
            <person name="Bloem J."/>
            <person name="Labutti K."/>
            <person name="Salamov A."/>
            <person name="Andreopoulos B."/>
            <person name="Baker S."/>
            <person name="Barry K."/>
            <person name="Bills G."/>
            <person name="Bluhm B."/>
            <person name="Cannon C."/>
            <person name="Castanera R."/>
            <person name="Culley D."/>
            <person name="Daum C."/>
            <person name="Ezra D."/>
            <person name="Gonzalez J."/>
            <person name="Henrissat B."/>
            <person name="Kuo A."/>
            <person name="Liang C."/>
            <person name="Lipzen A."/>
            <person name="Lutzoni F."/>
            <person name="Magnuson J."/>
            <person name="Mondo S."/>
            <person name="Nolan M."/>
            <person name="Ohm R."/>
            <person name="Pangilinan J."/>
            <person name="Park H.-J."/>
            <person name="Ramirez L."/>
            <person name="Alfaro M."/>
            <person name="Sun H."/>
            <person name="Tritt A."/>
            <person name="Yoshinaga Y."/>
            <person name="Zwiers L.-H."/>
            <person name="Turgeon B."/>
            <person name="Goodwin S."/>
            <person name="Spatafora J."/>
            <person name="Crous P."/>
            <person name="Grigoriev I."/>
        </authorList>
    </citation>
    <scope>NUCLEOTIDE SEQUENCE</scope>
    <source>
        <strain evidence="2">CBS 109.77</strain>
    </source>
</reference>
<evidence type="ECO:0000313" key="3">
    <source>
        <dbReference type="Proteomes" id="UP000799757"/>
    </source>
</evidence>
<dbReference type="Gene3D" id="3.40.630.30">
    <property type="match status" value="1"/>
</dbReference>
<keyword evidence="2" id="KW-0808">Transferase</keyword>
<dbReference type="AlphaFoldDB" id="A0A6A6WTU7"/>
<dbReference type="Proteomes" id="UP000799757">
    <property type="component" value="Unassembled WGS sequence"/>
</dbReference>
<dbReference type="PANTHER" id="PTHR42791:SF2">
    <property type="entry name" value="N-ACETYLTRANSFERASE DOMAIN-CONTAINING PROTEIN"/>
    <property type="match status" value="1"/>
</dbReference>
<dbReference type="Pfam" id="PF00583">
    <property type="entry name" value="Acetyltransf_1"/>
    <property type="match status" value="1"/>
</dbReference>
<protein>
    <submittedName>
        <fullName evidence="2">Putative GNAT family acetyltransferase</fullName>
    </submittedName>
</protein>
<accession>A0A6A6WTU7</accession>
<dbReference type="InterPro" id="IPR052523">
    <property type="entry name" value="Trichothecene_AcTrans"/>
</dbReference>
<feature type="domain" description="N-acetyltransferase" evidence="1">
    <location>
        <begin position="122"/>
        <end position="186"/>
    </location>
</feature>
<dbReference type="InterPro" id="IPR000182">
    <property type="entry name" value="GNAT_dom"/>
</dbReference>
<dbReference type="OrthoDB" id="2832510at2759"/>
<name>A0A6A6WTU7_9PLEO</name>
<keyword evidence="3" id="KW-1185">Reference proteome</keyword>
<organism evidence="2 3">
    <name type="scientific">Melanomma pulvis-pyrius CBS 109.77</name>
    <dbReference type="NCBI Taxonomy" id="1314802"/>
    <lineage>
        <taxon>Eukaryota</taxon>
        <taxon>Fungi</taxon>
        <taxon>Dikarya</taxon>
        <taxon>Ascomycota</taxon>
        <taxon>Pezizomycotina</taxon>
        <taxon>Dothideomycetes</taxon>
        <taxon>Pleosporomycetidae</taxon>
        <taxon>Pleosporales</taxon>
        <taxon>Melanommataceae</taxon>
        <taxon>Melanomma</taxon>
    </lineage>
</organism>